<keyword evidence="2" id="KW-0472">Membrane</keyword>
<evidence type="ECO:0000256" key="2">
    <source>
        <dbReference type="ARBA" id="ARBA00022475"/>
    </source>
</evidence>
<dbReference type="AlphaFoldDB" id="Q5NY49"/>
<evidence type="ECO:0000256" key="1">
    <source>
        <dbReference type="ARBA" id="ARBA00022448"/>
    </source>
</evidence>
<dbReference type="InterPro" id="IPR003439">
    <property type="entry name" value="ABC_transporter-like_ATP-bd"/>
</dbReference>
<dbReference type="GO" id="GO:0016887">
    <property type="term" value="F:ATP hydrolysis activity"/>
    <property type="evidence" value="ECO:0007669"/>
    <property type="project" value="InterPro"/>
</dbReference>
<evidence type="ECO:0000256" key="3">
    <source>
        <dbReference type="ARBA" id="ARBA00022741"/>
    </source>
</evidence>
<dbReference type="GO" id="GO:0022857">
    <property type="term" value="F:transmembrane transporter activity"/>
    <property type="evidence" value="ECO:0007669"/>
    <property type="project" value="TreeGrafter"/>
</dbReference>
<dbReference type="SUPFAM" id="SSF52540">
    <property type="entry name" value="P-loop containing nucleoside triphosphate hydrolases"/>
    <property type="match status" value="1"/>
</dbReference>
<keyword evidence="4 6" id="KW-0067">ATP-binding</keyword>
<evidence type="ECO:0000259" key="5">
    <source>
        <dbReference type="PROSITE" id="PS50893"/>
    </source>
</evidence>
<dbReference type="GO" id="GO:0005886">
    <property type="term" value="C:plasma membrane"/>
    <property type="evidence" value="ECO:0007669"/>
    <property type="project" value="TreeGrafter"/>
</dbReference>
<protein>
    <submittedName>
        <fullName evidence="6">ABC transporter, ATP-binding protein</fullName>
    </submittedName>
</protein>
<dbReference type="EMBL" id="CR555306">
    <property type="protein sequence ID" value="CAI10015.1"/>
    <property type="molecule type" value="Genomic_DNA"/>
</dbReference>
<dbReference type="SMART" id="SM00382">
    <property type="entry name" value="AAA"/>
    <property type="match status" value="1"/>
</dbReference>
<dbReference type="InterPro" id="IPR015854">
    <property type="entry name" value="ABC_transpr_LolD-like"/>
</dbReference>
<dbReference type="InterPro" id="IPR017871">
    <property type="entry name" value="ABC_transporter-like_CS"/>
</dbReference>
<keyword evidence="7" id="KW-1185">Reference proteome</keyword>
<dbReference type="PANTHER" id="PTHR24220:SF659">
    <property type="entry name" value="TRANSPORTER, PUTATIVE-RELATED"/>
    <property type="match status" value="1"/>
</dbReference>
<evidence type="ECO:0000313" key="6">
    <source>
        <dbReference type="EMBL" id="CAI10015.1"/>
    </source>
</evidence>
<reference evidence="6 7" key="1">
    <citation type="journal article" date="2005" name="Arch. Microbiol.">
        <title>The genome sequence of an anaerobic aromatic-degrading denitrifying bacterium, strain EbN1.</title>
        <authorList>
            <person name="Rabus R."/>
            <person name="Kube M."/>
            <person name="Heider J."/>
            <person name="Beck A."/>
            <person name="Heitmann K."/>
            <person name="Widdel F."/>
            <person name="Reinhardt R."/>
        </authorList>
    </citation>
    <scope>NUCLEOTIDE SEQUENCE [LARGE SCALE GENOMIC DNA]</scope>
    <source>
        <strain evidence="6 7">EbN1</strain>
    </source>
</reference>
<keyword evidence="3" id="KW-0547">Nucleotide-binding</keyword>
<evidence type="ECO:0000313" key="7">
    <source>
        <dbReference type="Proteomes" id="UP000006552"/>
    </source>
</evidence>
<dbReference type="InterPro" id="IPR003593">
    <property type="entry name" value="AAA+_ATPase"/>
</dbReference>
<dbReference type="PROSITE" id="PS00211">
    <property type="entry name" value="ABC_TRANSPORTER_1"/>
    <property type="match status" value="1"/>
</dbReference>
<organism evidence="6 7">
    <name type="scientific">Aromatoleum aromaticum (strain DSM 19018 / LMG 30748 / EbN1)</name>
    <name type="common">Azoarcus sp. (strain EbN1)</name>
    <dbReference type="NCBI Taxonomy" id="76114"/>
    <lineage>
        <taxon>Bacteria</taxon>
        <taxon>Pseudomonadati</taxon>
        <taxon>Pseudomonadota</taxon>
        <taxon>Betaproteobacteria</taxon>
        <taxon>Rhodocyclales</taxon>
        <taxon>Rhodocyclaceae</taxon>
        <taxon>Aromatoleum</taxon>
    </lineage>
</organism>
<name>Q5NY49_AROAE</name>
<proteinExistence type="predicted"/>
<dbReference type="InterPro" id="IPR017911">
    <property type="entry name" value="MacB-like_ATP-bd"/>
</dbReference>
<dbReference type="STRING" id="76114.ebA6806"/>
<dbReference type="HOGENOM" id="CLU_000604_1_22_4"/>
<dbReference type="KEGG" id="eba:ebA6806"/>
<sequence>MCGILRQRGDAEPMLELDGLAKRFDGQSGRALFSHVSLRLAPGECVAIMGESGVGKSTLLNCIAGLEAVDAGSIRLDGTELVALDDDAFARLRRRSYGFVFQAFHLLPHLTLAQNVALPLWLLDCAGAEARERATAMLAQVGLAERAGDWPRHLSGGEMQRVAIARALVHRPALVLADEPTGNLDAERAVDVLELLLGSIRSAGAIGILVTHSRAAAARTDRVLRLTATGLAEEAVPA</sequence>
<dbReference type="PANTHER" id="PTHR24220">
    <property type="entry name" value="IMPORT ATP-BINDING PROTEIN"/>
    <property type="match status" value="1"/>
</dbReference>
<keyword evidence="2" id="KW-1003">Cell membrane</keyword>
<evidence type="ECO:0000256" key="4">
    <source>
        <dbReference type="ARBA" id="ARBA00022840"/>
    </source>
</evidence>
<accession>Q5NY49</accession>
<dbReference type="Pfam" id="PF00005">
    <property type="entry name" value="ABC_tran"/>
    <property type="match status" value="1"/>
</dbReference>
<dbReference type="CDD" id="cd03255">
    <property type="entry name" value="ABC_MJ0796_LolCDE_FtsE"/>
    <property type="match status" value="1"/>
</dbReference>
<gene>
    <name evidence="6" type="ORF">ebA6806</name>
</gene>
<dbReference type="eggNOG" id="COG1136">
    <property type="taxonomic scope" value="Bacteria"/>
</dbReference>
<dbReference type="InterPro" id="IPR027417">
    <property type="entry name" value="P-loop_NTPase"/>
</dbReference>
<feature type="domain" description="ABC transporter" evidence="5">
    <location>
        <begin position="15"/>
        <end position="238"/>
    </location>
</feature>
<dbReference type="Proteomes" id="UP000006552">
    <property type="component" value="Chromosome"/>
</dbReference>
<dbReference type="GO" id="GO:0005524">
    <property type="term" value="F:ATP binding"/>
    <property type="evidence" value="ECO:0007669"/>
    <property type="project" value="UniProtKB-KW"/>
</dbReference>
<dbReference type="PROSITE" id="PS50893">
    <property type="entry name" value="ABC_TRANSPORTER_2"/>
    <property type="match status" value="1"/>
</dbReference>
<dbReference type="Gene3D" id="3.40.50.300">
    <property type="entry name" value="P-loop containing nucleotide triphosphate hydrolases"/>
    <property type="match status" value="1"/>
</dbReference>
<keyword evidence="1" id="KW-0813">Transport</keyword>